<dbReference type="RefSeq" id="WP_146307150.1">
    <property type="nucleotide sequence ID" value="NZ_VOHS01000030.1"/>
</dbReference>
<evidence type="ECO:0000313" key="2">
    <source>
        <dbReference type="Proteomes" id="UP000318815"/>
    </source>
</evidence>
<dbReference type="AlphaFoldDB" id="A0A5C6LRP8"/>
<dbReference type="EMBL" id="VOHS01000030">
    <property type="protein sequence ID" value="TWV97387.1"/>
    <property type="molecule type" value="Genomic_DNA"/>
</dbReference>
<dbReference type="OrthoDB" id="645138at2"/>
<organism evidence="1 2">
    <name type="scientific">Chitinophaga pinensis</name>
    <dbReference type="NCBI Taxonomy" id="79329"/>
    <lineage>
        <taxon>Bacteria</taxon>
        <taxon>Pseudomonadati</taxon>
        <taxon>Bacteroidota</taxon>
        <taxon>Chitinophagia</taxon>
        <taxon>Chitinophagales</taxon>
        <taxon>Chitinophagaceae</taxon>
        <taxon>Chitinophaga</taxon>
    </lineage>
</organism>
<comment type="caution">
    <text evidence="1">The sequence shown here is derived from an EMBL/GenBank/DDBJ whole genome shotgun (WGS) entry which is preliminary data.</text>
</comment>
<keyword evidence="2" id="KW-1185">Reference proteome</keyword>
<dbReference type="Proteomes" id="UP000318815">
    <property type="component" value="Unassembled WGS sequence"/>
</dbReference>
<accession>A0A5C6LRP8</accession>
<name>A0A5C6LRP8_9BACT</name>
<reference evidence="1 2" key="1">
    <citation type="submission" date="2019-08" db="EMBL/GenBank/DDBJ databases">
        <title>Whole genome sequencing of chitin degrading bacteria Chitinophaga pinensis YS16.</title>
        <authorList>
            <person name="Singh R.P."/>
            <person name="Manchanda G."/>
            <person name="Maurya I.K."/>
            <person name="Joshi N.K."/>
            <person name="Srivastava A.K."/>
        </authorList>
    </citation>
    <scope>NUCLEOTIDE SEQUENCE [LARGE SCALE GENOMIC DNA]</scope>
    <source>
        <strain evidence="1 2">YS-16</strain>
    </source>
</reference>
<gene>
    <name evidence="1" type="ORF">FEF09_22265</name>
</gene>
<sequence>MAKQTSLITFTGKLGNMIGYQRKNHHFLRSAPETVRQTENTRRAAQRFGIASKKGALIRHALYSQMEGVPDGTHVNRLNKAFITNGRDHASALEGFRFNQQTGIDRFFAASPVCSSGGLLHIPAQLLPVLKNCTALELKVITANVSFGTQRIIHTNIHILTLKPGEYFAGTMLQIDQSSTGMSVVTIQVRALRQGMLICDKKYMAADIIAVLTPERKSTFHKTARVQQPLSYNVPEIVFTDACLHQSPVFIQKE</sequence>
<protein>
    <submittedName>
        <fullName evidence="1">Uncharacterized protein</fullName>
    </submittedName>
</protein>
<proteinExistence type="predicted"/>
<evidence type="ECO:0000313" key="1">
    <source>
        <dbReference type="EMBL" id="TWV97387.1"/>
    </source>
</evidence>